<dbReference type="AlphaFoldDB" id="A0A814U0J8"/>
<reference evidence="11" key="1">
    <citation type="submission" date="2021-02" db="EMBL/GenBank/DDBJ databases">
        <authorList>
            <person name="Nowell W R."/>
        </authorList>
    </citation>
    <scope>NUCLEOTIDE SEQUENCE</scope>
</reference>
<evidence type="ECO:0000256" key="6">
    <source>
        <dbReference type="ARBA" id="ARBA00023136"/>
    </source>
</evidence>
<dbReference type="InterPro" id="IPR000742">
    <property type="entry name" value="EGF"/>
</dbReference>
<keyword evidence="3" id="KW-1003">Cell membrane</keyword>
<feature type="transmembrane region" description="Helical" evidence="9">
    <location>
        <begin position="68"/>
        <end position="90"/>
    </location>
</feature>
<dbReference type="PROSITE" id="PS00022">
    <property type="entry name" value="EGF_1"/>
    <property type="match status" value="1"/>
</dbReference>
<keyword evidence="6 9" id="KW-0472">Membrane</keyword>
<evidence type="ECO:0000259" key="10">
    <source>
        <dbReference type="PROSITE" id="PS50026"/>
    </source>
</evidence>
<dbReference type="PANTHER" id="PTHR21444:SF15">
    <property type="entry name" value="RECEPTOR FOR RETINOL UPTAKE STRA6"/>
    <property type="match status" value="1"/>
</dbReference>
<comment type="subcellular location">
    <subcellularLocation>
        <location evidence="1">Cell membrane</location>
        <topology evidence="1">Multi-pass membrane protein</topology>
    </subcellularLocation>
</comment>
<keyword evidence="4 9" id="KW-0812">Transmembrane</keyword>
<keyword evidence="8" id="KW-0245">EGF-like domain</keyword>
<evidence type="ECO:0000256" key="4">
    <source>
        <dbReference type="ARBA" id="ARBA00022692"/>
    </source>
</evidence>
<keyword evidence="5 9" id="KW-1133">Transmembrane helix</keyword>
<feature type="domain" description="EGF-like" evidence="10">
    <location>
        <begin position="20"/>
        <end position="58"/>
    </location>
</feature>
<feature type="disulfide bond" evidence="8">
    <location>
        <begin position="48"/>
        <end position="57"/>
    </location>
</feature>
<dbReference type="GO" id="GO:0005886">
    <property type="term" value="C:plasma membrane"/>
    <property type="evidence" value="ECO:0007669"/>
    <property type="project" value="UniProtKB-SubCell"/>
</dbReference>
<proteinExistence type="predicted"/>
<evidence type="ECO:0000256" key="5">
    <source>
        <dbReference type="ARBA" id="ARBA00022989"/>
    </source>
</evidence>
<dbReference type="GO" id="GO:0038023">
    <property type="term" value="F:signaling receptor activity"/>
    <property type="evidence" value="ECO:0007669"/>
    <property type="project" value="InterPro"/>
</dbReference>
<evidence type="ECO:0000313" key="11">
    <source>
        <dbReference type="EMBL" id="CAF1168768.1"/>
    </source>
</evidence>
<feature type="transmembrane region" description="Helical" evidence="9">
    <location>
        <begin position="421"/>
        <end position="441"/>
    </location>
</feature>
<sequence length="628" mass="72272">MIKGSLFFDTNHTTVTLTVLRDNCSVYNPCGRNGRCYNNLDGEWMCVCKFWWNGTLCNDMSSSGKQVITVGVMLFVLIVIFYGLQLIYHIRTKRKYPSIKTEKLNTHNVHRKFSTASTVEPESSRHILSFIIVIGTLILATATLIIKWTILQLIHNDIINKFKKNESLFFQRHSICKVMDVRQEFNVITLSAACLLIVIFSLTTKRVSFQRGKIFKGYIGIPIPLDFFVHVRRTFSAVIFAVYADDLLEIATGIFTRQGSSTNEGIIVTYLREILKVLVIGFRRYPTLAAIHIDTPFSLICASLYTWLDFSITIVDTGFCRNDFYSTDKNYNKNFGFIYTWRDDFRFSSHVISVYAAISLLLFFITVQALVRMPPRLVELRPHIQTEVDVLVAIYLRIDPNLQTDKDQSSNFRLPNVDRPYIFAIIFTLLVIITQLLIMLASIRRNLLQTFGDDHSEIPVPKFSENVTYVTGNFRFAAAFIRLLKSTIGGIVYMCRLDYSPLGRKLETSDSGFSAYCGFIHVECAHRHPVLLCFISHLLRDHLYKQSFKHWSKARRKWALAIFLVNNPKLVNRRKQFLNRSTKNEVKITLIERKNGNKTDITSLSTVSHRSSIGLQLALDDLSVREQF</sequence>
<evidence type="ECO:0000256" key="3">
    <source>
        <dbReference type="ARBA" id="ARBA00022475"/>
    </source>
</evidence>
<dbReference type="PROSITE" id="PS50026">
    <property type="entry name" value="EGF_3"/>
    <property type="match status" value="1"/>
</dbReference>
<dbReference type="GO" id="GO:0034632">
    <property type="term" value="F:retinol transmembrane transporter activity"/>
    <property type="evidence" value="ECO:0007669"/>
    <property type="project" value="InterPro"/>
</dbReference>
<feature type="transmembrane region" description="Helical" evidence="9">
    <location>
        <begin position="127"/>
        <end position="146"/>
    </location>
</feature>
<dbReference type="CDD" id="cd00054">
    <property type="entry name" value="EGF_CA"/>
    <property type="match status" value="1"/>
</dbReference>
<evidence type="ECO:0000256" key="7">
    <source>
        <dbReference type="ARBA" id="ARBA00023170"/>
    </source>
</evidence>
<accession>A0A814U0J8</accession>
<dbReference type="GO" id="GO:0071939">
    <property type="term" value="P:vitamin A import into cell"/>
    <property type="evidence" value="ECO:0007669"/>
    <property type="project" value="TreeGrafter"/>
</dbReference>
<evidence type="ECO:0000313" key="12">
    <source>
        <dbReference type="Proteomes" id="UP000663864"/>
    </source>
</evidence>
<keyword evidence="2" id="KW-0813">Transport</keyword>
<organism evidence="11 12">
    <name type="scientific">Rotaria sordida</name>
    <dbReference type="NCBI Taxonomy" id="392033"/>
    <lineage>
        <taxon>Eukaryota</taxon>
        <taxon>Metazoa</taxon>
        <taxon>Spiralia</taxon>
        <taxon>Gnathifera</taxon>
        <taxon>Rotifera</taxon>
        <taxon>Eurotatoria</taxon>
        <taxon>Bdelloidea</taxon>
        <taxon>Philodinida</taxon>
        <taxon>Philodinidae</taxon>
        <taxon>Rotaria</taxon>
    </lineage>
</organism>
<keyword evidence="8" id="KW-1015">Disulfide bond</keyword>
<evidence type="ECO:0000256" key="2">
    <source>
        <dbReference type="ARBA" id="ARBA00022448"/>
    </source>
</evidence>
<dbReference type="Pfam" id="PF14752">
    <property type="entry name" value="RBP_receptor"/>
    <property type="match status" value="1"/>
</dbReference>
<comment type="caution">
    <text evidence="11">The sequence shown here is derived from an EMBL/GenBank/DDBJ whole genome shotgun (WGS) entry which is preliminary data.</text>
</comment>
<comment type="caution">
    <text evidence="8">Lacks conserved residue(s) required for the propagation of feature annotation.</text>
</comment>
<dbReference type="Proteomes" id="UP000663864">
    <property type="component" value="Unassembled WGS sequence"/>
</dbReference>
<dbReference type="EMBL" id="CAJNOT010001234">
    <property type="protein sequence ID" value="CAF1168768.1"/>
    <property type="molecule type" value="Genomic_DNA"/>
</dbReference>
<gene>
    <name evidence="11" type="ORF">ZHD862_LOCUS21096</name>
</gene>
<dbReference type="PANTHER" id="PTHR21444">
    <property type="entry name" value="COILED-COIL DOMAIN-CONTAINING PROTEIN 180"/>
    <property type="match status" value="1"/>
</dbReference>
<evidence type="ECO:0000256" key="8">
    <source>
        <dbReference type="PROSITE-ProRule" id="PRU00076"/>
    </source>
</evidence>
<evidence type="ECO:0000256" key="9">
    <source>
        <dbReference type="SAM" id="Phobius"/>
    </source>
</evidence>
<protein>
    <recommendedName>
        <fullName evidence="10">EGF-like domain-containing protein</fullName>
    </recommendedName>
</protein>
<dbReference type="InterPro" id="IPR026612">
    <property type="entry name" value="STRA6-like"/>
</dbReference>
<keyword evidence="7" id="KW-0675">Receptor</keyword>
<name>A0A814U0J8_9BILA</name>
<evidence type="ECO:0000256" key="1">
    <source>
        <dbReference type="ARBA" id="ARBA00004651"/>
    </source>
</evidence>
<feature type="transmembrane region" description="Helical" evidence="9">
    <location>
        <begin position="352"/>
        <end position="371"/>
    </location>
</feature>
<feature type="transmembrane region" description="Helical" evidence="9">
    <location>
        <begin position="185"/>
        <end position="203"/>
    </location>
</feature>